<name>A0A0B8Z6B9_9SPHN</name>
<dbReference type="InterPro" id="IPR039421">
    <property type="entry name" value="Type_1_exporter"/>
</dbReference>
<dbReference type="PANTHER" id="PTHR24221">
    <property type="entry name" value="ATP-BINDING CASSETTE SUB-FAMILY B"/>
    <property type="match status" value="1"/>
</dbReference>
<feature type="domain" description="ABC transmembrane type-1" evidence="11">
    <location>
        <begin position="39"/>
        <end position="325"/>
    </location>
</feature>
<evidence type="ECO:0000313" key="13">
    <source>
        <dbReference type="Proteomes" id="UP000031338"/>
    </source>
</evidence>
<dbReference type="GO" id="GO:0140359">
    <property type="term" value="F:ABC-type transporter activity"/>
    <property type="evidence" value="ECO:0007669"/>
    <property type="project" value="InterPro"/>
</dbReference>
<dbReference type="SMART" id="SM00382">
    <property type="entry name" value="AAA"/>
    <property type="match status" value="1"/>
</dbReference>
<evidence type="ECO:0000256" key="5">
    <source>
        <dbReference type="ARBA" id="ARBA00022741"/>
    </source>
</evidence>
<dbReference type="Proteomes" id="UP000031338">
    <property type="component" value="Unassembled WGS sequence"/>
</dbReference>
<feature type="transmembrane region" description="Helical" evidence="9">
    <location>
        <begin position="195"/>
        <end position="214"/>
    </location>
</feature>
<gene>
    <name evidence="12" type="ORF">NJ75_04514</name>
</gene>
<evidence type="ECO:0000256" key="9">
    <source>
        <dbReference type="SAM" id="Phobius"/>
    </source>
</evidence>
<keyword evidence="8 9" id="KW-0472">Membrane</keyword>
<protein>
    <submittedName>
        <fullName evidence="12">ATP-binding protein</fullName>
    </submittedName>
</protein>
<dbReference type="SUPFAM" id="SSF90123">
    <property type="entry name" value="ABC transporter transmembrane region"/>
    <property type="match status" value="1"/>
</dbReference>
<dbReference type="InterPro" id="IPR011527">
    <property type="entry name" value="ABC1_TM_dom"/>
</dbReference>
<dbReference type="Gene3D" id="3.40.50.300">
    <property type="entry name" value="P-loop containing nucleotide triphosphate hydrolases"/>
    <property type="match status" value="1"/>
</dbReference>
<feature type="transmembrane region" description="Helical" evidence="9">
    <location>
        <begin position="170"/>
        <end position="189"/>
    </location>
</feature>
<dbReference type="RefSeq" id="WP_062780542.1">
    <property type="nucleotide sequence ID" value="NZ_JRVC01000034.1"/>
</dbReference>
<keyword evidence="13" id="KW-1185">Reference proteome</keyword>
<dbReference type="InterPro" id="IPR003439">
    <property type="entry name" value="ABC_transporter-like_ATP-bd"/>
</dbReference>
<evidence type="ECO:0000256" key="4">
    <source>
        <dbReference type="ARBA" id="ARBA00022692"/>
    </source>
</evidence>
<dbReference type="PROSITE" id="PS00211">
    <property type="entry name" value="ABC_TRANSPORTER_1"/>
    <property type="match status" value="1"/>
</dbReference>
<dbReference type="GO" id="GO:0005524">
    <property type="term" value="F:ATP binding"/>
    <property type="evidence" value="ECO:0007669"/>
    <property type="project" value="UniProtKB-KW"/>
</dbReference>
<evidence type="ECO:0000256" key="8">
    <source>
        <dbReference type="ARBA" id="ARBA00023136"/>
    </source>
</evidence>
<evidence type="ECO:0000259" key="10">
    <source>
        <dbReference type="PROSITE" id="PS50893"/>
    </source>
</evidence>
<dbReference type="PATRIC" id="fig|48936.3.peg.4546"/>
<keyword evidence="4 9" id="KW-0812">Transmembrane</keyword>
<dbReference type="FunFam" id="3.40.50.300:FF:000299">
    <property type="entry name" value="ABC transporter ATP-binding protein/permease"/>
    <property type="match status" value="1"/>
</dbReference>
<dbReference type="InterPro" id="IPR003593">
    <property type="entry name" value="AAA+_ATPase"/>
</dbReference>
<feature type="transmembrane region" description="Helical" evidence="9">
    <location>
        <begin position="39"/>
        <end position="65"/>
    </location>
</feature>
<evidence type="ECO:0000256" key="7">
    <source>
        <dbReference type="ARBA" id="ARBA00022989"/>
    </source>
</evidence>
<dbReference type="InterPro" id="IPR027417">
    <property type="entry name" value="P-loop_NTPase"/>
</dbReference>
<dbReference type="PROSITE" id="PS50893">
    <property type="entry name" value="ABC_TRANSPORTER_2"/>
    <property type="match status" value="1"/>
</dbReference>
<dbReference type="PROSITE" id="PS50929">
    <property type="entry name" value="ABC_TM1F"/>
    <property type="match status" value="1"/>
</dbReference>
<comment type="caution">
    <text evidence="12">The sequence shown here is derived from an EMBL/GenBank/DDBJ whole genome shotgun (WGS) entry which is preliminary data.</text>
</comment>
<keyword evidence="7 9" id="KW-1133">Transmembrane helix</keyword>
<reference evidence="12 13" key="1">
    <citation type="submission" date="2014-10" db="EMBL/GenBank/DDBJ databases">
        <title>Draft genome sequence of Novosphingobium subterraneum DSM 12447.</title>
        <authorList>
            <person name="Gan H.M."/>
            <person name="Gan H.Y."/>
            <person name="Savka M.A."/>
        </authorList>
    </citation>
    <scope>NUCLEOTIDE SEQUENCE [LARGE SCALE GENOMIC DNA]</scope>
    <source>
        <strain evidence="12 13">DSM 12447</strain>
    </source>
</reference>
<dbReference type="EMBL" id="JRVC01000034">
    <property type="protein sequence ID" value="KHS41794.1"/>
    <property type="molecule type" value="Genomic_DNA"/>
</dbReference>
<keyword evidence="3" id="KW-1003">Cell membrane</keyword>
<dbReference type="STRING" id="48936.NJ75_04514"/>
<evidence type="ECO:0000256" key="3">
    <source>
        <dbReference type="ARBA" id="ARBA00022475"/>
    </source>
</evidence>
<dbReference type="GO" id="GO:0016887">
    <property type="term" value="F:ATP hydrolysis activity"/>
    <property type="evidence" value="ECO:0007669"/>
    <property type="project" value="InterPro"/>
</dbReference>
<dbReference type="InterPro" id="IPR036640">
    <property type="entry name" value="ABC1_TM_sf"/>
</dbReference>
<feature type="domain" description="ABC transporter" evidence="10">
    <location>
        <begin position="368"/>
        <end position="603"/>
    </location>
</feature>
<keyword evidence="2" id="KW-0813">Transport</keyword>
<evidence type="ECO:0000313" key="12">
    <source>
        <dbReference type="EMBL" id="KHS41794.1"/>
    </source>
</evidence>
<feature type="transmembrane region" description="Helical" evidence="9">
    <location>
        <begin position="93"/>
        <end position="110"/>
    </location>
</feature>
<dbReference type="PANTHER" id="PTHR24221:SF654">
    <property type="entry name" value="ATP-BINDING CASSETTE SUB-FAMILY B MEMBER 6"/>
    <property type="match status" value="1"/>
</dbReference>
<evidence type="ECO:0000256" key="2">
    <source>
        <dbReference type="ARBA" id="ARBA00022448"/>
    </source>
</evidence>
<dbReference type="SUPFAM" id="SSF52540">
    <property type="entry name" value="P-loop containing nucleoside triphosphate hydrolases"/>
    <property type="match status" value="1"/>
</dbReference>
<dbReference type="AlphaFoldDB" id="A0A0B8Z6B9"/>
<keyword evidence="5" id="KW-0547">Nucleotide-binding</keyword>
<evidence type="ECO:0000256" key="6">
    <source>
        <dbReference type="ARBA" id="ARBA00022840"/>
    </source>
</evidence>
<dbReference type="GO" id="GO:0034040">
    <property type="term" value="F:ATPase-coupled lipid transmembrane transporter activity"/>
    <property type="evidence" value="ECO:0007669"/>
    <property type="project" value="TreeGrafter"/>
</dbReference>
<dbReference type="Gene3D" id="1.20.1560.10">
    <property type="entry name" value="ABC transporter type 1, transmembrane domain"/>
    <property type="match status" value="1"/>
</dbReference>
<proteinExistence type="predicted"/>
<dbReference type="GO" id="GO:0005886">
    <property type="term" value="C:plasma membrane"/>
    <property type="evidence" value="ECO:0007669"/>
    <property type="project" value="UniProtKB-SubCell"/>
</dbReference>
<organism evidence="12 13">
    <name type="scientific">Novosphingobium subterraneum</name>
    <dbReference type="NCBI Taxonomy" id="48936"/>
    <lineage>
        <taxon>Bacteria</taxon>
        <taxon>Pseudomonadati</taxon>
        <taxon>Pseudomonadota</taxon>
        <taxon>Alphaproteobacteria</taxon>
        <taxon>Sphingomonadales</taxon>
        <taxon>Sphingomonadaceae</taxon>
        <taxon>Novosphingobium</taxon>
    </lineage>
</organism>
<feature type="transmembrane region" description="Helical" evidence="9">
    <location>
        <begin position="289"/>
        <end position="316"/>
    </location>
</feature>
<evidence type="ECO:0000256" key="1">
    <source>
        <dbReference type="ARBA" id="ARBA00004651"/>
    </source>
</evidence>
<comment type="subcellular location">
    <subcellularLocation>
        <location evidence="1">Cell membrane</location>
        <topology evidence="1">Multi-pass membrane protein</topology>
    </subcellularLocation>
</comment>
<dbReference type="Pfam" id="PF00664">
    <property type="entry name" value="ABC_membrane"/>
    <property type="match status" value="1"/>
</dbReference>
<accession>A0A0B8Z6B9</accession>
<sequence length="604" mass="65861">MSVAFNSKWSTTVFPLGTRGPDGPLAPIARRYISWLPRIVLFGLLASLLESGSIGLLIPLLSLVVDGQIPNGLPTFLHPAVGLLNTLPEGQRVLAVAFAILLLISAKGMVQAANAARIAYVEGRISHDIRTALAERILSLNYPFFLKHDGTKLVNIIATDSWRAADVVRLIFSVIISISALCVFCVMLVLLQWKLFCFVVAGVVAIRAIQSLFLRKLRKLGQAVTEDNGALSQQMLLIINSIRLIRLFGQHDREHEAFREVSDRLRGSLLAVQKATASSMPRLEMMQSILFVAVLLVASEMAMSLPETTAFLVLLYRMQPRVTALDQARLGIAPLRASVEQVEWLLGQEDDPIPAVGGRPMPETHHDIYFKNVSYSYPTGSGAALSEASFTIPYGTSTALIGRSGAGKSTIVNLLCRLIEPETGALYLGNAAISEISAGAWRRHVAIAGQDIDLIDGTIAENIAYGRPEASLAEIEEAARIADADEFISRLPFGYDSRVGLRGLSLSGGQRQRIGLARALLVRPRLLILDEATNAVDGLSEQTIMQLLLEHRRFESALVVSHRRSTLQACSHGIVIEQGRVAESGPLRDLAFYSQMEAEDLETF</sequence>
<dbReference type="Pfam" id="PF00005">
    <property type="entry name" value="ABC_tran"/>
    <property type="match status" value="1"/>
</dbReference>
<keyword evidence="6 12" id="KW-0067">ATP-binding</keyword>
<dbReference type="InterPro" id="IPR017871">
    <property type="entry name" value="ABC_transporter-like_CS"/>
</dbReference>
<evidence type="ECO:0000259" key="11">
    <source>
        <dbReference type="PROSITE" id="PS50929"/>
    </source>
</evidence>